<keyword evidence="2" id="KW-0732">Signal</keyword>
<reference evidence="3 4" key="1">
    <citation type="journal article" date="2020" name="Nature">
        <title>Six reference-quality genomes reveal evolution of bat adaptations.</title>
        <authorList>
            <person name="Jebb D."/>
            <person name="Huang Z."/>
            <person name="Pippel M."/>
            <person name="Hughes G.M."/>
            <person name="Lavrichenko K."/>
            <person name="Devanna P."/>
            <person name="Winkler S."/>
            <person name="Jermiin L.S."/>
            <person name="Skirmuntt E.C."/>
            <person name="Katzourakis A."/>
            <person name="Burkitt-Gray L."/>
            <person name="Ray D.A."/>
            <person name="Sullivan K.A.M."/>
            <person name="Roscito J.G."/>
            <person name="Kirilenko B.M."/>
            <person name="Davalos L.M."/>
            <person name="Corthals A.P."/>
            <person name="Power M.L."/>
            <person name="Jones G."/>
            <person name="Ransome R.D."/>
            <person name="Dechmann D.K.N."/>
            <person name="Locatelli A.G."/>
            <person name="Puechmaille S.J."/>
            <person name="Fedrigo O."/>
            <person name="Jarvis E.D."/>
            <person name="Hiller M."/>
            <person name="Vernes S.C."/>
            <person name="Myers E.W."/>
            <person name="Teeling E.C."/>
        </authorList>
    </citation>
    <scope>NUCLEOTIDE SEQUENCE [LARGE SCALE GENOMIC DNA]</scope>
    <source>
        <strain evidence="3">Bat1K_MPI-CBG_1</strain>
    </source>
</reference>
<feature type="region of interest" description="Disordered" evidence="1">
    <location>
        <begin position="104"/>
        <end position="125"/>
    </location>
</feature>
<comment type="caution">
    <text evidence="3">The sequence shown here is derived from an EMBL/GenBank/DDBJ whole genome shotgun (WGS) entry which is preliminary data.</text>
</comment>
<proteinExistence type="predicted"/>
<feature type="chain" id="PRO_5032459023" evidence="2">
    <location>
        <begin position="24"/>
        <end position="146"/>
    </location>
</feature>
<evidence type="ECO:0000313" key="4">
    <source>
        <dbReference type="Proteomes" id="UP000664940"/>
    </source>
</evidence>
<gene>
    <name evidence="3" type="ORF">HJG60_008791</name>
</gene>
<evidence type="ECO:0000256" key="1">
    <source>
        <dbReference type="SAM" id="MobiDB-lite"/>
    </source>
</evidence>
<evidence type="ECO:0000313" key="3">
    <source>
        <dbReference type="EMBL" id="KAF6081772.1"/>
    </source>
</evidence>
<dbReference type="AlphaFoldDB" id="A0A834DL40"/>
<evidence type="ECO:0000256" key="2">
    <source>
        <dbReference type="SAM" id="SignalP"/>
    </source>
</evidence>
<sequence>MRRVGQMSLGLLWPCWSLGVCLGECPTAALRTHSLLPAASSALGMLGTSMLASLLPDGLGQTPQVPTRGTTTLRSCQGHVRRRLPAPLRPWDWSLEDPGCSCNVSETRRRDPPTRPPLCPLSGRGAEAQERGASRYFIFSLSFPSP</sequence>
<organism evidence="3 4">
    <name type="scientific">Phyllostomus discolor</name>
    <name type="common">pale spear-nosed bat</name>
    <dbReference type="NCBI Taxonomy" id="89673"/>
    <lineage>
        <taxon>Eukaryota</taxon>
        <taxon>Metazoa</taxon>
        <taxon>Chordata</taxon>
        <taxon>Craniata</taxon>
        <taxon>Vertebrata</taxon>
        <taxon>Euteleostomi</taxon>
        <taxon>Mammalia</taxon>
        <taxon>Eutheria</taxon>
        <taxon>Laurasiatheria</taxon>
        <taxon>Chiroptera</taxon>
        <taxon>Yangochiroptera</taxon>
        <taxon>Phyllostomidae</taxon>
        <taxon>Phyllostominae</taxon>
        <taxon>Phyllostomus</taxon>
    </lineage>
</organism>
<name>A0A834DL40_9CHIR</name>
<dbReference type="EMBL" id="JABVXQ010000013">
    <property type="protein sequence ID" value="KAF6081772.1"/>
    <property type="molecule type" value="Genomic_DNA"/>
</dbReference>
<protein>
    <submittedName>
        <fullName evidence="3">Uncharacterized protein</fullName>
    </submittedName>
</protein>
<accession>A0A834DL40</accession>
<feature type="signal peptide" evidence="2">
    <location>
        <begin position="1"/>
        <end position="23"/>
    </location>
</feature>
<dbReference type="Proteomes" id="UP000664940">
    <property type="component" value="Unassembled WGS sequence"/>
</dbReference>